<evidence type="ECO:0000256" key="11">
    <source>
        <dbReference type="ARBA" id="ARBA00023306"/>
    </source>
</evidence>
<dbReference type="InterPro" id="IPR003838">
    <property type="entry name" value="ABC3_permease_C"/>
</dbReference>
<accession>A0ABX8WR10</accession>
<evidence type="ECO:0000256" key="10">
    <source>
        <dbReference type="ARBA" id="ARBA00023136"/>
    </source>
</evidence>
<evidence type="ECO:0000313" key="16">
    <source>
        <dbReference type="EMBL" id="QYR53280.1"/>
    </source>
</evidence>
<dbReference type="PANTHER" id="PTHR47755">
    <property type="entry name" value="CELL DIVISION PROTEIN FTSX"/>
    <property type="match status" value="1"/>
</dbReference>
<dbReference type="InterPro" id="IPR004513">
    <property type="entry name" value="FtsX"/>
</dbReference>
<dbReference type="NCBIfam" id="TIGR00439">
    <property type="entry name" value="FtsX_Gneg"/>
    <property type="match status" value="1"/>
</dbReference>
<dbReference type="RefSeq" id="WP_220380097.1">
    <property type="nucleotide sequence ID" value="NZ_CP080544.1"/>
</dbReference>
<evidence type="ECO:0000313" key="17">
    <source>
        <dbReference type="Proteomes" id="UP000824755"/>
    </source>
</evidence>
<keyword evidence="5 12" id="KW-1003">Cell membrane</keyword>
<evidence type="ECO:0000256" key="2">
    <source>
        <dbReference type="ARBA" id="ARBA00007379"/>
    </source>
</evidence>
<keyword evidence="11 12" id="KW-0131">Cell cycle</keyword>
<dbReference type="PANTHER" id="PTHR47755:SF1">
    <property type="entry name" value="CELL DIVISION PROTEIN FTSX"/>
    <property type="match status" value="1"/>
</dbReference>
<sequence length="312" mass="33526">MSDATRVSAPSAFSIWMDHHWRSLLASLRALLRKPFASLLTIAVLALALALPLGLLASLQNIERFAGNVQQSREISVFLKQEASTDDARAFAENLRARDDVANVIWKTPDEGLSDLRKTSSLGEALDSLDSNPLPHLMIVTPKADDAALLTALQTNSSVDIVQHDAVWRKRLDQWLGFGAQLAWILAIVLGAAAVLVIGNTVRLDIQARREELGVLQLLGATDGFIRRPFLYLGAWYGIAAGALALVLLAGVNRALQPSLSALAGSYGSQFALQGFNVVQAAVAIAVAGFLGWIGAGFVTGHFLRQTRPMGR</sequence>
<feature type="transmembrane region" description="Helical" evidence="13">
    <location>
        <begin position="36"/>
        <end position="59"/>
    </location>
</feature>
<feature type="transmembrane region" description="Helical" evidence="13">
    <location>
        <begin position="182"/>
        <end position="202"/>
    </location>
</feature>
<comment type="similarity">
    <text evidence="2 12">Belongs to the ABC-4 integral membrane protein family. FtsX subfamily.</text>
</comment>
<feature type="domain" description="ABC3 transporter permease C-terminal" evidence="14">
    <location>
        <begin position="185"/>
        <end position="294"/>
    </location>
</feature>
<dbReference type="PIRSF" id="PIRSF003097">
    <property type="entry name" value="FtsX"/>
    <property type="match status" value="1"/>
</dbReference>
<dbReference type="Pfam" id="PF02687">
    <property type="entry name" value="FtsX"/>
    <property type="match status" value="1"/>
</dbReference>
<comment type="subunit">
    <text evidence="3">Forms a membrane-associated complex with FtsE.</text>
</comment>
<evidence type="ECO:0000256" key="5">
    <source>
        <dbReference type="ARBA" id="ARBA00022475"/>
    </source>
</evidence>
<evidence type="ECO:0000256" key="3">
    <source>
        <dbReference type="ARBA" id="ARBA00011160"/>
    </source>
</evidence>
<feature type="transmembrane region" description="Helical" evidence="13">
    <location>
        <begin position="230"/>
        <end position="252"/>
    </location>
</feature>
<dbReference type="Gene3D" id="3.30.70.3040">
    <property type="match status" value="1"/>
</dbReference>
<comment type="function">
    <text evidence="12">Part of the ABC transporter FtsEX involved in cellular division.</text>
</comment>
<comment type="subcellular location">
    <subcellularLocation>
        <location evidence="1">Cell inner membrane</location>
        <topology evidence="1">Multi-pass membrane protein</topology>
    </subcellularLocation>
</comment>
<feature type="domain" description="FtsX extracellular" evidence="15">
    <location>
        <begin position="74"/>
        <end position="148"/>
    </location>
</feature>
<protein>
    <recommendedName>
        <fullName evidence="4 12">Cell division protein FtsX</fullName>
    </recommendedName>
</protein>
<evidence type="ECO:0000259" key="14">
    <source>
        <dbReference type="Pfam" id="PF02687"/>
    </source>
</evidence>
<evidence type="ECO:0000259" key="15">
    <source>
        <dbReference type="Pfam" id="PF18075"/>
    </source>
</evidence>
<feature type="transmembrane region" description="Helical" evidence="13">
    <location>
        <begin position="281"/>
        <end position="304"/>
    </location>
</feature>
<evidence type="ECO:0000256" key="13">
    <source>
        <dbReference type="SAM" id="Phobius"/>
    </source>
</evidence>
<evidence type="ECO:0000256" key="7">
    <source>
        <dbReference type="ARBA" id="ARBA00022618"/>
    </source>
</evidence>
<keyword evidence="9 13" id="KW-1133">Transmembrane helix</keyword>
<keyword evidence="7 12" id="KW-0132">Cell division</keyword>
<evidence type="ECO:0000256" key="12">
    <source>
        <dbReference type="PIRNR" id="PIRNR003097"/>
    </source>
</evidence>
<keyword evidence="17" id="KW-1185">Reference proteome</keyword>
<gene>
    <name evidence="16" type="primary">ftsX</name>
    <name evidence="16" type="ORF">H8L67_01820</name>
</gene>
<dbReference type="InterPro" id="IPR047590">
    <property type="entry name" value="FtsX_proteobact-type"/>
</dbReference>
<evidence type="ECO:0000256" key="9">
    <source>
        <dbReference type="ARBA" id="ARBA00022989"/>
    </source>
</evidence>
<evidence type="ECO:0000256" key="6">
    <source>
        <dbReference type="ARBA" id="ARBA00022519"/>
    </source>
</evidence>
<keyword evidence="8 13" id="KW-0812">Transmembrane</keyword>
<keyword evidence="10 12" id="KW-0472">Membrane</keyword>
<evidence type="ECO:0000256" key="1">
    <source>
        <dbReference type="ARBA" id="ARBA00004429"/>
    </source>
</evidence>
<evidence type="ECO:0000256" key="8">
    <source>
        <dbReference type="ARBA" id="ARBA00022692"/>
    </source>
</evidence>
<keyword evidence="6 12" id="KW-0997">Cell inner membrane</keyword>
<name>A0ABX8WR10_9GAMM</name>
<dbReference type="Proteomes" id="UP000824755">
    <property type="component" value="Chromosome"/>
</dbReference>
<dbReference type="EMBL" id="CP080544">
    <property type="protein sequence ID" value="QYR53280.1"/>
    <property type="molecule type" value="Genomic_DNA"/>
</dbReference>
<proteinExistence type="inferred from homology"/>
<evidence type="ECO:0000256" key="4">
    <source>
        <dbReference type="ARBA" id="ARBA00021907"/>
    </source>
</evidence>
<dbReference type="Pfam" id="PF18075">
    <property type="entry name" value="FtsX_ECD"/>
    <property type="match status" value="1"/>
</dbReference>
<dbReference type="InterPro" id="IPR040690">
    <property type="entry name" value="FtsX_ECD"/>
</dbReference>
<reference evidence="16 17" key="1">
    <citation type="submission" date="2021-08" db="EMBL/GenBank/DDBJ databases">
        <title>Lysobacter sp. strain CJ11 Genome sequencing and assembly.</title>
        <authorList>
            <person name="Kim I."/>
        </authorList>
    </citation>
    <scope>NUCLEOTIDE SEQUENCE [LARGE SCALE GENOMIC DNA]</scope>
    <source>
        <strain evidence="16 17">CJ11</strain>
    </source>
</reference>
<organism evidence="16 17">
    <name type="scientific">Lysobacter soyae</name>
    <dbReference type="NCBI Taxonomy" id="2764185"/>
    <lineage>
        <taxon>Bacteria</taxon>
        <taxon>Pseudomonadati</taxon>
        <taxon>Pseudomonadota</taxon>
        <taxon>Gammaproteobacteria</taxon>
        <taxon>Lysobacterales</taxon>
        <taxon>Lysobacteraceae</taxon>
        <taxon>Lysobacter</taxon>
    </lineage>
</organism>